<dbReference type="EMBL" id="AP025730">
    <property type="protein sequence ID" value="BDI04506.1"/>
    <property type="molecule type" value="Genomic_DNA"/>
</dbReference>
<feature type="region of interest" description="Disordered" evidence="1">
    <location>
        <begin position="53"/>
        <end position="73"/>
    </location>
</feature>
<gene>
    <name evidence="2" type="ORF">CATMQ487_14760</name>
</gene>
<proteinExistence type="predicted"/>
<reference evidence="2" key="1">
    <citation type="submission" date="2022-04" db="EMBL/GenBank/DDBJ databases">
        <title>Whole genome sequence of Sphaerotilus sp. FB-5.</title>
        <authorList>
            <person name="Takeda M."/>
            <person name="Narihara S."/>
            <person name="Akimoto M."/>
            <person name="Akimoto R."/>
            <person name="Nishiyashiki S."/>
            <person name="Murakami T."/>
        </authorList>
    </citation>
    <scope>NUCLEOTIDE SEQUENCE</scope>
    <source>
        <strain evidence="2">FB-5</strain>
    </source>
</reference>
<accession>A0ABM7YJB5</accession>
<sequence>MCSDQPLGWVAVALGAASAAAALVAAAWVVGRVVLRVAMLGLLRGVNTMGGPGGGGAGGPGQPVAGDPGRPRRVERTQVAPVQRALYPVVTARPGPVAPAVQLRFARGSKKPAFSVKKRASWTSADLDGGHRWSLDRNVKTAPMLALLASDNCSYCIGYCIRLGTGG</sequence>
<evidence type="ECO:0000313" key="3">
    <source>
        <dbReference type="Proteomes" id="UP001057498"/>
    </source>
</evidence>
<organism evidence="2 3">
    <name type="scientific">Sphaerotilus microaerophilus</name>
    <dbReference type="NCBI Taxonomy" id="2914710"/>
    <lineage>
        <taxon>Bacteria</taxon>
        <taxon>Pseudomonadati</taxon>
        <taxon>Pseudomonadota</taxon>
        <taxon>Betaproteobacteria</taxon>
        <taxon>Burkholderiales</taxon>
        <taxon>Sphaerotilaceae</taxon>
        <taxon>Sphaerotilus</taxon>
    </lineage>
</organism>
<protein>
    <submittedName>
        <fullName evidence="2">Uncharacterized protein</fullName>
    </submittedName>
</protein>
<evidence type="ECO:0000256" key="1">
    <source>
        <dbReference type="SAM" id="MobiDB-lite"/>
    </source>
</evidence>
<evidence type="ECO:0000313" key="2">
    <source>
        <dbReference type="EMBL" id="BDI04506.1"/>
    </source>
</evidence>
<keyword evidence="3" id="KW-1185">Reference proteome</keyword>
<dbReference type="Proteomes" id="UP001057498">
    <property type="component" value="Chromosome"/>
</dbReference>
<name>A0ABM7YJB5_9BURK</name>